<organism evidence="2 3">
    <name type="scientific">Scylla paramamosain</name>
    <name type="common">Mud crab</name>
    <dbReference type="NCBI Taxonomy" id="85552"/>
    <lineage>
        <taxon>Eukaryota</taxon>
        <taxon>Metazoa</taxon>
        <taxon>Ecdysozoa</taxon>
        <taxon>Arthropoda</taxon>
        <taxon>Crustacea</taxon>
        <taxon>Multicrustacea</taxon>
        <taxon>Malacostraca</taxon>
        <taxon>Eumalacostraca</taxon>
        <taxon>Eucarida</taxon>
        <taxon>Decapoda</taxon>
        <taxon>Pleocyemata</taxon>
        <taxon>Brachyura</taxon>
        <taxon>Eubrachyura</taxon>
        <taxon>Portunoidea</taxon>
        <taxon>Portunidae</taxon>
        <taxon>Portuninae</taxon>
        <taxon>Scylla</taxon>
    </lineage>
</organism>
<evidence type="ECO:0008006" key="4">
    <source>
        <dbReference type="Google" id="ProtNLM"/>
    </source>
</evidence>
<comment type="caution">
    <text evidence="2">The sequence shown here is derived from an EMBL/GenBank/DDBJ whole genome shotgun (WGS) entry which is preliminary data.</text>
</comment>
<proteinExistence type="predicted"/>
<name>A0AAW0TBS3_SCYPA</name>
<feature type="transmembrane region" description="Helical" evidence="1">
    <location>
        <begin position="93"/>
        <end position="117"/>
    </location>
</feature>
<sequence>MNISVIDEFINPYPAVSPDLHFFYTAPQSTRACPSGRATTLTLRCDPEQPGPNHGAWECVQGFQKVHYITPSHCRHEHAKEGRLVPCSVRLSFLVEVIVLSAVCVALLPCLLLFCLWKKNQRLEYKYMKLVAKESSKDGMMELPPAESCALDDGEEEEVQFSKQPPRGLLGKFKQHKVVATEGRGLLMDSHAPLTLTSKDQLT</sequence>
<dbReference type="EMBL" id="JARAKH010000033">
    <property type="protein sequence ID" value="KAK8385105.1"/>
    <property type="molecule type" value="Genomic_DNA"/>
</dbReference>
<evidence type="ECO:0000313" key="2">
    <source>
        <dbReference type="EMBL" id="KAK8385105.1"/>
    </source>
</evidence>
<keyword evidence="1" id="KW-0472">Membrane</keyword>
<dbReference type="PANTHER" id="PTHR22727">
    <property type="entry name" value="PROTEIN CBG13728"/>
    <property type="match status" value="1"/>
</dbReference>
<evidence type="ECO:0000313" key="3">
    <source>
        <dbReference type="Proteomes" id="UP001487740"/>
    </source>
</evidence>
<dbReference type="InterPro" id="IPR039181">
    <property type="entry name" value="Elapor1/2"/>
</dbReference>
<keyword evidence="1" id="KW-1133">Transmembrane helix</keyword>
<evidence type="ECO:0000256" key="1">
    <source>
        <dbReference type="SAM" id="Phobius"/>
    </source>
</evidence>
<accession>A0AAW0TBS3</accession>
<dbReference type="GO" id="GO:0016020">
    <property type="term" value="C:membrane"/>
    <property type="evidence" value="ECO:0007669"/>
    <property type="project" value="TreeGrafter"/>
</dbReference>
<dbReference type="EMBL" id="JARAKH010000033">
    <property type="protein sequence ID" value="KAK8385106.1"/>
    <property type="molecule type" value="Genomic_DNA"/>
</dbReference>
<reference evidence="2 3" key="1">
    <citation type="submission" date="2023-03" db="EMBL/GenBank/DDBJ databases">
        <title>High-quality genome of Scylla paramamosain provides insights in environmental adaptation.</title>
        <authorList>
            <person name="Zhang L."/>
        </authorList>
    </citation>
    <scope>NUCLEOTIDE SEQUENCE [LARGE SCALE GENOMIC DNA]</scope>
    <source>
        <strain evidence="2">LZ_2023a</strain>
        <tissue evidence="2">Muscle</tissue>
    </source>
</reference>
<dbReference type="PANTHER" id="PTHR22727:SF15">
    <property type="entry name" value="MRH DOMAIN-CONTAINING PROTEIN"/>
    <property type="match status" value="1"/>
</dbReference>
<keyword evidence="1" id="KW-0812">Transmembrane</keyword>
<protein>
    <recommendedName>
        <fullName evidence="4">Sushi domain-containing protein</fullName>
    </recommendedName>
</protein>
<dbReference type="Proteomes" id="UP001487740">
    <property type="component" value="Unassembled WGS sequence"/>
</dbReference>
<gene>
    <name evidence="2" type="ORF">O3P69_012121</name>
</gene>
<keyword evidence="3" id="KW-1185">Reference proteome</keyword>
<dbReference type="AlphaFoldDB" id="A0AAW0TBS3"/>